<dbReference type="EMBL" id="JBFAKC010000005">
    <property type="protein sequence ID" value="MEV0708664.1"/>
    <property type="molecule type" value="Genomic_DNA"/>
</dbReference>
<keyword evidence="1" id="KW-0812">Transmembrane</keyword>
<feature type="transmembrane region" description="Helical" evidence="1">
    <location>
        <begin position="359"/>
        <end position="379"/>
    </location>
</feature>
<evidence type="ECO:0000313" key="2">
    <source>
        <dbReference type="EMBL" id="MEV0708664.1"/>
    </source>
</evidence>
<evidence type="ECO:0000313" key="3">
    <source>
        <dbReference type="Proteomes" id="UP001551695"/>
    </source>
</evidence>
<accession>A0ABV3FTC6</accession>
<dbReference type="RefSeq" id="WP_357783575.1">
    <property type="nucleotide sequence ID" value="NZ_JBFAKC010000005.1"/>
</dbReference>
<feature type="transmembrane region" description="Helical" evidence="1">
    <location>
        <begin position="108"/>
        <end position="129"/>
    </location>
</feature>
<name>A0ABV3FTC6_9NOCA</name>
<feature type="transmembrane region" description="Helical" evidence="1">
    <location>
        <begin position="233"/>
        <end position="254"/>
    </location>
</feature>
<proteinExistence type="predicted"/>
<organism evidence="2 3">
    <name type="scientific">Nocardia aurea</name>
    <dbReference type="NCBI Taxonomy" id="2144174"/>
    <lineage>
        <taxon>Bacteria</taxon>
        <taxon>Bacillati</taxon>
        <taxon>Actinomycetota</taxon>
        <taxon>Actinomycetes</taxon>
        <taxon>Mycobacteriales</taxon>
        <taxon>Nocardiaceae</taxon>
        <taxon>Nocardia</taxon>
    </lineage>
</organism>
<keyword evidence="3" id="KW-1185">Reference proteome</keyword>
<keyword evidence="1" id="KW-0472">Membrane</keyword>
<dbReference type="Proteomes" id="UP001551695">
    <property type="component" value="Unassembled WGS sequence"/>
</dbReference>
<feature type="transmembrane region" description="Helical" evidence="1">
    <location>
        <begin position="302"/>
        <end position="322"/>
    </location>
</feature>
<feature type="transmembrane region" description="Helical" evidence="1">
    <location>
        <begin position="391"/>
        <end position="411"/>
    </location>
</feature>
<feature type="transmembrane region" description="Helical" evidence="1">
    <location>
        <begin position="328"/>
        <end position="352"/>
    </location>
</feature>
<sequence length="436" mass="44427">MRRCTWSVQLVELVAVLLSAVIGGLALATPVSLEWARGGTATMQIELLATNMPRAAAIGCIAAVVITVFTSSAESTIVPWAAALAGTVVLLVNHQLGPRLSSVAPLSTLTYLDTLAAGILLGGLAAAAAVRTSMMLAFLLGILISVVIGEVSVFAGLDVAPHGLAAWFVDSPPLWLLWPGTALLGWCTARARLGKRLTLATGELPLGPILAAVIAVSVPVFGSEWMVRHGTTVGEIVLVTVASVVATLMAGLLLPGRDGMLLQASITIGAVGSVIVPLPLPAWMIPLSLIANAVGMSLGRRWAMPFVAMLALLALAVFAVVAATPGNIWPGAAIGGTLALGLATGYSFAATLPSHSPSVMLGVAVLFVPGVVIALRGRMFTTDPDSALDNSTPGLIALAVAAGCTINVILLRKRSIAVVEPVLPPAVAEPDGHEPA</sequence>
<keyword evidence="1" id="KW-1133">Transmembrane helix</keyword>
<gene>
    <name evidence="2" type="ORF">AB0I48_13955</name>
</gene>
<feature type="transmembrane region" description="Helical" evidence="1">
    <location>
        <begin position="204"/>
        <end position="221"/>
    </location>
</feature>
<comment type="caution">
    <text evidence="2">The sequence shown here is derived from an EMBL/GenBank/DDBJ whole genome shotgun (WGS) entry which is preliminary data.</text>
</comment>
<feature type="transmembrane region" description="Helical" evidence="1">
    <location>
        <begin position="136"/>
        <end position="157"/>
    </location>
</feature>
<feature type="transmembrane region" description="Helical" evidence="1">
    <location>
        <begin position="52"/>
        <end position="70"/>
    </location>
</feature>
<evidence type="ECO:0000256" key="1">
    <source>
        <dbReference type="SAM" id="Phobius"/>
    </source>
</evidence>
<reference evidence="2 3" key="1">
    <citation type="submission" date="2024-06" db="EMBL/GenBank/DDBJ databases">
        <title>The Natural Products Discovery Center: Release of the First 8490 Sequenced Strains for Exploring Actinobacteria Biosynthetic Diversity.</title>
        <authorList>
            <person name="Kalkreuter E."/>
            <person name="Kautsar S.A."/>
            <person name="Yang D."/>
            <person name="Bader C.D."/>
            <person name="Teijaro C.N."/>
            <person name="Fluegel L."/>
            <person name="Davis C.M."/>
            <person name="Simpson J.R."/>
            <person name="Lauterbach L."/>
            <person name="Steele A.D."/>
            <person name="Gui C."/>
            <person name="Meng S."/>
            <person name="Li G."/>
            <person name="Viehrig K."/>
            <person name="Ye F."/>
            <person name="Su P."/>
            <person name="Kiefer A.F."/>
            <person name="Nichols A."/>
            <person name="Cepeda A.J."/>
            <person name="Yan W."/>
            <person name="Fan B."/>
            <person name="Jiang Y."/>
            <person name="Adhikari A."/>
            <person name="Zheng C.-J."/>
            <person name="Schuster L."/>
            <person name="Cowan T.M."/>
            <person name="Smanski M.J."/>
            <person name="Chevrette M.G."/>
            <person name="De Carvalho L.P.S."/>
            <person name="Shen B."/>
        </authorList>
    </citation>
    <scope>NUCLEOTIDE SEQUENCE [LARGE SCALE GENOMIC DNA]</scope>
    <source>
        <strain evidence="2 3">NPDC050403</strain>
    </source>
</reference>
<feature type="transmembrane region" description="Helical" evidence="1">
    <location>
        <begin position="266"/>
        <end position="290"/>
    </location>
</feature>
<protein>
    <submittedName>
        <fullName evidence="2">Uncharacterized protein</fullName>
    </submittedName>
</protein>
<feature type="transmembrane region" description="Helical" evidence="1">
    <location>
        <begin position="77"/>
        <end position="96"/>
    </location>
</feature>